<dbReference type="Pfam" id="PF12740">
    <property type="entry name" value="PETase"/>
    <property type="match status" value="1"/>
</dbReference>
<protein>
    <submittedName>
        <fullName evidence="5">Lipase</fullName>
    </submittedName>
</protein>
<keyword evidence="1" id="KW-0378">Hydrolase</keyword>
<keyword evidence="3" id="KW-0732">Signal</keyword>
<evidence type="ECO:0000256" key="2">
    <source>
        <dbReference type="SAM" id="MobiDB-lite"/>
    </source>
</evidence>
<dbReference type="InterPro" id="IPR041127">
    <property type="entry name" value="PET_hydrolase/cutinase-like"/>
</dbReference>
<sequence>MKTKTFSQSALSLLAAGALMFSASAFAMNPTPPPPTDPGPTPGEPSPFQRGPNPSVSFLEASTGPYSVRTSNVSSWSTGFGGGTIHYPTGTTGTMAAIVVIPGFVSAESSIEWWGPKLASHGFVVMTIDTNSGFDQPPSRARQINSALDYLIDRNTSRFSPVNGMIDETRLGVVGWSMGGGGSLRVAEEGRLGAVIPLAPWDTTNFRDVHTPALIFACQSDIIAPVWQHASPFYNEIPDSTPKAFVEIDGGSHYCANGGGVNNDVLSRFGVSWMKLHLDQDERYRQFLCGPDHESDRDISEYRGNCSY</sequence>
<feature type="chain" id="PRO_5046140533" evidence="3">
    <location>
        <begin position="28"/>
        <end position="308"/>
    </location>
</feature>
<dbReference type="SUPFAM" id="SSF53474">
    <property type="entry name" value="alpha/beta-Hydrolases"/>
    <property type="match status" value="1"/>
</dbReference>
<dbReference type="RefSeq" id="WP_150277318.1">
    <property type="nucleotide sequence ID" value="NZ_BMFF01000001.1"/>
</dbReference>
<proteinExistence type="predicted"/>
<comment type="caution">
    <text evidence="5">The sequence shown here is derived from an EMBL/GenBank/DDBJ whole genome shotgun (WGS) entry which is preliminary data.</text>
</comment>
<gene>
    <name evidence="5" type="ORF">GCM10007418_05920</name>
</gene>
<evidence type="ECO:0000256" key="3">
    <source>
        <dbReference type="SAM" id="SignalP"/>
    </source>
</evidence>
<keyword evidence="6" id="KW-1185">Reference proteome</keyword>
<feature type="domain" description="PET hydrolase/cutinase-like" evidence="4">
    <location>
        <begin position="46"/>
        <end position="307"/>
    </location>
</feature>
<dbReference type="Proteomes" id="UP000638188">
    <property type="component" value="Unassembled WGS sequence"/>
</dbReference>
<feature type="region of interest" description="Disordered" evidence="2">
    <location>
        <begin position="27"/>
        <end position="61"/>
    </location>
</feature>
<dbReference type="PANTHER" id="PTHR22946:SF9">
    <property type="entry name" value="POLYKETIDE TRANSFERASE AF380"/>
    <property type="match status" value="1"/>
</dbReference>
<reference evidence="6" key="1">
    <citation type="journal article" date="2019" name="Int. J. Syst. Evol. Microbiol.">
        <title>The Global Catalogue of Microorganisms (GCM) 10K type strain sequencing project: providing services to taxonomists for standard genome sequencing and annotation.</title>
        <authorList>
            <consortium name="The Broad Institute Genomics Platform"/>
            <consortium name="The Broad Institute Genome Sequencing Center for Infectious Disease"/>
            <person name="Wu L."/>
            <person name="Ma J."/>
        </authorList>
    </citation>
    <scope>NUCLEOTIDE SEQUENCE [LARGE SCALE GENOMIC DNA]</scope>
    <source>
        <strain evidence="6">CGMCC 1.12482</strain>
    </source>
</reference>
<dbReference type="EMBL" id="BMFF01000001">
    <property type="protein sequence ID" value="GGC89047.1"/>
    <property type="molecule type" value="Genomic_DNA"/>
</dbReference>
<evidence type="ECO:0000313" key="6">
    <source>
        <dbReference type="Proteomes" id="UP000638188"/>
    </source>
</evidence>
<dbReference type="Gene3D" id="3.40.50.1820">
    <property type="entry name" value="alpha/beta hydrolase"/>
    <property type="match status" value="1"/>
</dbReference>
<feature type="compositionally biased region" description="Pro residues" evidence="2">
    <location>
        <begin position="30"/>
        <end position="45"/>
    </location>
</feature>
<accession>A0ABQ1P1D7</accession>
<dbReference type="InterPro" id="IPR029058">
    <property type="entry name" value="AB_hydrolase_fold"/>
</dbReference>
<evidence type="ECO:0000259" key="4">
    <source>
        <dbReference type="Pfam" id="PF12740"/>
    </source>
</evidence>
<evidence type="ECO:0000313" key="5">
    <source>
        <dbReference type="EMBL" id="GGC89047.1"/>
    </source>
</evidence>
<feature type="signal peptide" evidence="3">
    <location>
        <begin position="1"/>
        <end position="27"/>
    </location>
</feature>
<name>A0ABQ1P1D7_9GAMM</name>
<dbReference type="InterPro" id="IPR050261">
    <property type="entry name" value="FrsA_esterase"/>
</dbReference>
<evidence type="ECO:0000256" key="1">
    <source>
        <dbReference type="ARBA" id="ARBA00022801"/>
    </source>
</evidence>
<organism evidence="5 6">
    <name type="scientific">Halopseudomonas salina</name>
    <dbReference type="NCBI Taxonomy" id="1323744"/>
    <lineage>
        <taxon>Bacteria</taxon>
        <taxon>Pseudomonadati</taxon>
        <taxon>Pseudomonadota</taxon>
        <taxon>Gammaproteobacteria</taxon>
        <taxon>Pseudomonadales</taxon>
        <taxon>Pseudomonadaceae</taxon>
        <taxon>Halopseudomonas</taxon>
    </lineage>
</organism>
<dbReference type="PANTHER" id="PTHR22946">
    <property type="entry name" value="DIENELACTONE HYDROLASE DOMAIN-CONTAINING PROTEIN-RELATED"/>
    <property type="match status" value="1"/>
</dbReference>